<feature type="coiled-coil region" evidence="1">
    <location>
        <begin position="280"/>
        <end position="307"/>
    </location>
</feature>
<dbReference type="OrthoDB" id="9816280at2"/>
<dbReference type="InterPro" id="IPR006597">
    <property type="entry name" value="Sel1-like"/>
</dbReference>
<dbReference type="PANTHER" id="PTHR43628">
    <property type="entry name" value="ACTIVATOR OF C KINASE PROTEIN 1-RELATED"/>
    <property type="match status" value="1"/>
</dbReference>
<keyword evidence="5" id="KW-1185">Reference proteome</keyword>
<dbReference type="SUPFAM" id="SSF52129">
    <property type="entry name" value="Caspase-like"/>
    <property type="match status" value="1"/>
</dbReference>
<dbReference type="InterPro" id="IPR029030">
    <property type="entry name" value="Caspase-like_dom_sf"/>
</dbReference>
<reference evidence="4 5" key="1">
    <citation type="submission" date="2016-10" db="EMBL/GenBank/DDBJ databases">
        <authorList>
            <person name="de Groot N.N."/>
        </authorList>
    </citation>
    <scope>NUCLEOTIDE SEQUENCE [LARGE SCALE GENOMIC DNA]</scope>
    <source>
        <strain evidence="4">1</strain>
    </source>
</reference>
<dbReference type="SMART" id="SM00671">
    <property type="entry name" value="SEL1"/>
    <property type="match status" value="2"/>
</dbReference>
<dbReference type="Pfam" id="PF00656">
    <property type="entry name" value="Peptidase_C14"/>
    <property type="match status" value="1"/>
</dbReference>
<sequence length="612" mass="68598">MVMILKSNFKYLCVVLLFGVMSGCAATNTKNMTGVESVCVANQEQKAEARELPPEAYKNVDDLLTVDCLLPGQLIQLGMYQQWMSPPRPARITAWECKVQGGQYALASDKDGRETALKVWEGCADQGDKVAQNYMGEIYGRSWGEIRPDYERAAEWYRKSAEQGYSRALNNLGFLYENGLGIPQNKQSALDLYRQAMGEIKPIKLDLDTKNKINEVESKLNQALQTTKNLEKQLSESREIIQKKQNEINHLKQQGGSTATGQQAQVKKLQDELTHSRLRENAVQQQLSDAQQKLTTFQNQLTRTETQAAFGKALDVGKYYALIIGINDYRSPLDDLKTPVKDARRVEEVLKRKYGFETILLTDDGLVQPTRNEIFSALFKLKTKIGSNDNLLIYFAGHGEFYARSGYWLAQDADAEIRANWLSTDDITTEIGFQKSGRGGLKARHVLVVADSCYGAAMAMSWLEPSQEQIIVSLPQGPVTRSAHSVYTVSSQIEPALSPRQPGGESAESRVGIIKQLYELPSRIQLTSGGLQPVIDQEFRNGLSVFADAFTEALEVNEGIMSAEDIYREIKQPVFDRVRQVSAMEIKQSPVYRRIPNAGDNNGEFFFVPRKN</sequence>
<dbReference type="InterPro" id="IPR011990">
    <property type="entry name" value="TPR-like_helical_dom_sf"/>
</dbReference>
<dbReference type="STRING" id="51642.NSMM_300035"/>
<organism evidence="4 5">
    <name type="scientific">Nitrosomonas mobilis</name>
    <dbReference type="NCBI Taxonomy" id="51642"/>
    <lineage>
        <taxon>Bacteria</taxon>
        <taxon>Pseudomonadati</taxon>
        <taxon>Pseudomonadota</taxon>
        <taxon>Betaproteobacteria</taxon>
        <taxon>Nitrosomonadales</taxon>
        <taxon>Nitrosomonadaceae</taxon>
        <taxon>Nitrosomonas</taxon>
    </lineage>
</organism>
<name>A0A1G5SCJ7_9PROT</name>
<dbReference type="PANTHER" id="PTHR43628:SF1">
    <property type="entry name" value="CHITIN SYNTHASE REGULATORY FACTOR 2-RELATED"/>
    <property type="match status" value="1"/>
</dbReference>
<feature type="chain" id="PRO_5011437461" evidence="2">
    <location>
        <begin position="26"/>
        <end position="612"/>
    </location>
</feature>
<protein>
    <submittedName>
        <fullName evidence="4">Putative TPR repeat, SEL1 subfamily protein</fullName>
    </submittedName>
</protein>
<dbReference type="InterPro" id="IPR011600">
    <property type="entry name" value="Pept_C14_caspase"/>
</dbReference>
<evidence type="ECO:0000256" key="2">
    <source>
        <dbReference type="SAM" id="SignalP"/>
    </source>
</evidence>
<accession>A0A1G5SCJ7</accession>
<keyword evidence="1" id="KW-0175">Coiled coil</keyword>
<keyword evidence="2" id="KW-0732">Signal</keyword>
<dbReference type="Proteomes" id="UP000198729">
    <property type="component" value="Unassembled WGS sequence"/>
</dbReference>
<dbReference type="Gene3D" id="1.25.40.10">
    <property type="entry name" value="Tetratricopeptide repeat domain"/>
    <property type="match status" value="1"/>
</dbReference>
<gene>
    <name evidence="4" type="ORF">NSMM_300035</name>
</gene>
<dbReference type="SUPFAM" id="SSF81901">
    <property type="entry name" value="HCP-like"/>
    <property type="match status" value="1"/>
</dbReference>
<feature type="coiled-coil region" evidence="1">
    <location>
        <begin position="213"/>
        <end position="254"/>
    </location>
</feature>
<evidence type="ECO:0000313" key="5">
    <source>
        <dbReference type="Proteomes" id="UP000198729"/>
    </source>
</evidence>
<feature type="domain" description="Peptidase C14 caspase" evidence="3">
    <location>
        <begin position="320"/>
        <end position="574"/>
    </location>
</feature>
<evidence type="ECO:0000259" key="3">
    <source>
        <dbReference type="Pfam" id="PF00656"/>
    </source>
</evidence>
<evidence type="ECO:0000256" key="1">
    <source>
        <dbReference type="SAM" id="Coils"/>
    </source>
</evidence>
<dbReference type="Gene3D" id="3.40.50.1460">
    <property type="match status" value="1"/>
</dbReference>
<dbReference type="EMBL" id="FMWO01000037">
    <property type="protein sequence ID" value="SCZ84916.1"/>
    <property type="molecule type" value="Genomic_DNA"/>
</dbReference>
<dbReference type="GO" id="GO:0006508">
    <property type="term" value="P:proteolysis"/>
    <property type="evidence" value="ECO:0007669"/>
    <property type="project" value="InterPro"/>
</dbReference>
<proteinExistence type="predicted"/>
<dbReference type="PROSITE" id="PS51257">
    <property type="entry name" value="PROKAR_LIPOPROTEIN"/>
    <property type="match status" value="1"/>
</dbReference>
<dbReference type="InterPro" id="IPR052945">
    <property type="entry name" value="Mitotic_Regulator"/>
</dbReference>
<dbReference type="GO" id="GO:0004197">
    <property type="term" value="F:cysteine-type endopeptidase activity"/>
    <property type="evidence" value="ECO:0007669"/>
    <property type="project" value="InterPro"/>
</dbReference>
<dbReference type="AlphaFoldDB" id="A0A1G5SCJ7"/>
<dbReference type="Pfam" id="PF08238">
    <property type="entry name" value="Sel1"/>
    <property type="match status" value="2"/>
</dbReference>
<feature type="signal peptide" evidence="2">
    <location>
        <begin position="1"/>
        <end position="25"/>
    </location>
</feature>
<evidence type="ECO:0000313" key="4">
    <source>
        <dbReference type="EMBL" id="SCZ84916.1"/>
    </source>
</evidence>